<keyword evidence="16" id="KW-0067">ATP-binding</keyword>
<feature type="domain" description="RRM" evidence="30">
    <location>
        <begin position="56"/>
        <end position="148"/>
    </location>
</feature>
<evidence type="ECO:0000256" key="12">
    <source>
        <dbReference type="ARBA" id="ARBA00022723"/>
    </source>
</evidence>
<keyword evidence="11" id="KW-0548">Nucleotidyltransferase</keyword>
<comment type="cofactor">
    <cofactor evidence="2">
        <name>Mg(2+)</name>
        <dbReference type="ChEBI" id="CHEBI:18420"/>
    </cofactor>
</comment>
<evidence type="ECO:0000256" key="20">
    <source>
        <dbReference type="ARBA" id="ARBA00023242"/>
    </source>
</evidence>
<evidence type="ECO:0000256" key="29">
    <source>
        <dbReference type="SAM" id="Phobius"/>
    </source>
</evidence>
<evidence type="ECO:0000256" key="22">
    <source>
        <dbReference type="ARBA" id="ARBA00033036"/>
    </source>
</evidence>
<comment type="caution">
    <text evidence="31">The sequence shown here is derived from an EMBL/GenBank/DDBJ whole genome shotgun (WGS) entry which is preliminary data.</text>
</comment>
<evidence type="ECO:0000256" key="17">
    <source>
        <dbReference type="ARBA" id="ARBA00022842"/>
    </source>
</evidence>
<feature type="compositionally biased region" description="Basic and acidic residues" evidence="28">
    <location>
        <begin position="736"/>
        <end position="746"/>
    </location>
</feature>
<evidence type="ECO:0000256" key="18">
    <source>
        <dbReference type="ARBA" id="ARBA00022884"/>
    </source>
</evidence>
<comment type="subcellular location">
    <subcellularLocation>
        <location evidence="3">Nucleus speckle</location>
    </subcellularLocation>
    <subcellularLocation>
        <location evidence="4">Nucleus</location>
        <location evidence="4">Nucleolus</location>
    </subcellularLocation>
</comment>
<dbReference type="Gene3D" id="1.10.1410.10">
    <property type="match status" value="1"/>
</dbReference>
<dbReference type="GO" id="GO:0050265">
    <property type="term" value="F:RNA uridylyltransferase activity"/>
    <property type="evidence" value="ECO:0007669"/>
    <property type="project" value="UniProtKB-EC"/>
</dbReference>
<evidence type="ECO:0000256" key="28">
    <source>
        <dbReference type="SAM" id="MobiDB-lite"/>
    </source>
</evidence>
<dbReference type="GO" id="GO:0008270">
    <property type="term" value="F:zinc ion binding"/>
    <property type="evidence" value="ECO:0007669"/>
    <property type="project" value="UniProtKB-KW"/>
</dbReference>
<name>A0AB34HSF1_ESCRO</name>
<evidence type="ECO:0000313" key="32">
    <source>
        <dbReference type="Proteomes" id="UP001159641"/>
    </source>
</evidence>
<evidence type="ECO:0000256" key="14">
    <source>
        <dbReference type="ARBA" id="ARBA00022771"/>
    </source>
</evidence>
<comment type="subunit">
    <text evidence="24">Associates with the cleavage and polyadenylation specificity factor (CPSF) complex. Interacts with CPSF1 and CPSF3; the interaction is direct. Interacts with PIP5K1A.</text>
</comment>
<evidence type="ECO:0000256" key="8">
    <source>
        <dbReference type="ARBA" id="ARBA00021679"/>
    </source>
</evidence>
<evidence type="ECO:0000313" key="31">
    <source>
        <dbReference type="EMBL" id="KAJ8795782.1"/>
    </source>
</evidence>
<keyword evidence="32" id="KW-1185">Reference proteome</keyword>
<dbReference type="GO" id="GO:0016607">
    <property type="term" value="C:nuclear speck"/>
    <property type="evidence" value="ECO:0007669"/>
    <property type="project" value="UniProtKB-SubCell"/>
</dbReference>
<evidence type="ECO:0000256" key="2">
    <source>
        <dbReference type="ARBA" id="ARBA00001946"/>
    </source>
</evidence>
<dbReference type="SUPFAM" id="SSF81301">
    <property type="entry name" value="Nucleotidyltransferase"/>
    <property type="match status" value="1"/>
</dbReference>
<dbReference type="EMBL" id="JAIQCJ010000544">
    <property type="protein sequence ID" value="KAJ8795782.1"/>
    <property type="molecule type" value="Genomic_DNA"/>
</dbReference>
<dbReference type="InterPro" id="IPR035979">
    <property type="entry name" value="RBD_domain_sf"/>
</dbReference>
<evidence type="ECO:0000256" key="24">
    <source>
        <dbReference type="ARBA" id="ARBA00046411"/>
    </source>
</evidence>
<dbReference type="SUPFAM" id="SSF54928">
    <property type="entry name" value="RNA-binding domain, RBD"/>
    <property type="match status" value="1"/>
</dbReference>
<evidence type="ECO:0000256" key="5">
    <source>
        <dbReference type="ARBA" id="ARBA00008593"/>
    </source>
</evidence>
<dbReference type="InterPro" id="IPR013087">
    <property type="entry name" value="Znf_C2H2_type"/>
</dbReference>
<dbReference type="GO" id="GO:0005730">
    <property type="term" value="C:nucleolus"/>
    <property type="evidence" value="ECO:0007669"/>
    <property type="project" value="UniProtKB-SubCell"/>
</dbReference>
<evidence type="ECO:0000256" key="13">
    <source>
        <dbReference type="ARBA" id="ARBA00022741"/>
    </source>
</evidence>
<sequence>MAAVDSDVEPLPRGGFRCCLCHVTTANRPSLEAHLGGRKHRHLVELRAARKAQGLRSVFVSGFPRDVDSTQLSEYFQAFGPVASVVMDKDKVDCGKWGPLFIAVRGLLFIVGVFAIVEMGDVGAREAVLSQPQHSLGGHRLRVRPREQKEFQSPASKSPKGVAPDSHQLAKALAEAPDVEAQMAKLVGLRELSEAERQLRSLVVALVQEVFTEFFPAHFHPQPAPKAAESPSLDSALASPLDPQALACTPASPPDSQPPASPQDSEALDCEAPSSSLAPRTPDSALASETLASPQSLPTSSPLQEDRGEGGLGKAMELAEALKGEKAEGGAMLELVGSILRGCVPGVYRVQTVPSARRPVVKFCHRPSGLHGDISLSNRLALHNSRFLSLCSELDGRVRPLVYTLRCWAQGRGLSGSGPLLNNYALTLLVIYFLQTRDPPVLPTVSQLTQKAGEGEQVEVDGWDCSFPRDASRLEPSTNKESLSSLLAQFFSCVSCWDLRGSLLSLREGQALPVAGGLPSNLWEGLRLGPMNLQDPFDLSHNVAANVTSRVAGRLQNCCQAAASYCRSLQYQCRSSRGRDWGLLPLLQPSSPSSLLSATPIPLPPAPFTQLTAALAQVLQEALGCHVEQGTKRLRSEGGGTGEPPQGGTSKRLKLDGQKKSCEEGQEEQQGCARDHGEEGVEEMVIEVGESVQDWAMRSPGQPGEPAPMTGRHLGTGEEGQSGPAALAEQGPRGPEAAREGSRAEAGKGASLSSVGWRCALCHRVWQGRRRARRRLQQQTKEGGGAGAGTGAEWLATEARVTRQLRGLSSTEQAPGAEPLLTFVVSVSQADQTLTVTPLRDSQGLFPDLHHFLQVFLPQALRNLLK</sequence>
<feature type="region of interest" description="Disordered" evidence="28">
    <location>
        <begin position="633"/>
        <end position="679"/>
    </location>
</feature>
<keyword evidence="10" id="KW-0808">Transferase</keyword>
<dbReference type="EC" id="2.7.7.52" evidence="7"/>
<comment type="catalytic activity">
    <reaction evidence="25">
        <text>RNA(n) + ATP = RNA(n)-3'-adenine ribonucleotide + diphosphate</text>
        <dbReference type="Rhea" id="RHEA:11332"/>
        <dbReference type="Rhea" id="RHEA-COMP:14527"/>
        <dbReference type="Rhea" id="RHEA-COMP:17347"/>
        <dbReference type="ChEBI" id="CHEBI:30616"/>
        <dbReference type="ChEBI" id="CHEBI:33019"/>
        <dbReference type="ChEBI" id="CHEBI:140395"/>
        <dbReference type="ChEBI" id="CHEBI:173115"/>
        <dbReference type="EC" id="2.7.7.19"/>
    </reaction>
</comment>
<evidence type="ECO:0000259" key="30">
    <source>
        <dbReference type="PROSITE" id="PS50102"/>
    </source>
</evidence>
<dbReference type="CDD" id="cd05402">
    <property type="entry name" value="NT_PAP_TUTase"/>
    <property type="match status" value="1"/>
</dbReference>
<keyword evidence="29" id="KW-0472">Membrane</keyword>
<feature type="compositionally biased region" description="Pro residues" evidence="28">
    <location>
        <begin position="251"/>
        <end position="261"/>
    </location>
</feature>
<dbReference type="PROSITE" id="PS50102">
    <property type="entry name" value="RRM"/>
    <property type="match status" value="1"/>
</dbReference>
<dbReference type="InterPro" id="IPR012677">
    <property type="entry name" value="Nucleotide-bd_a/b_plait_sf"/>
</dbReference>
<dbReference type="AlphaFoldDB" id="A0AB34HSF1"/>
<organism evidence="31 32">
    <name type="scientific">Eschrichtius robustus</name>
    <name type="common">California gray whale</name>
    <name type="synonym">Eschrichtius gibbosus</name>
    <dbReference type="NCBI Taxonomy" id="9764"/>
    <lineage>
        <taxon>Eukaryota</taxon>
        <taxon>Metazoa</taxon>
        <taxon>Chordata</taxon>
        <taxon>Craniata</taxon>
        <taxon>Vertebrata</taxon>
        <taxon>Euteleostomi</taxon>
        <taxon>Mammalia</taxon>
        <taxon>Eutheria</taxon>
        <taxon>Laurasiatheria</taxon>
        <taxon>Artiodactyla</taxon>
        <taxon>Whippomorpha</taxon>
        <taxon>Cetacea</taxon>
        <taxon>Mysticeti</taxon>
        <taxon>Eschrichtiidae</taxon>
        <taxon>Eschrichtius</taxon>
    </lineage>
</organism>
<evidence type="ECO:0000256" key="27">
    <source>
        <dbReference type="PROSITE-ProRule" id="PRU00176"/>
    </source>
</evidence>
<keyword evidence="29" id="KW-0812">Transmembrane</keyword>
<keyword evidence="29" id="KW-1133">Transmembrane helix</keyword>
<feature type="region of interest" description="Disordered" evidence="28">
    <location>
        <begin position="244"/>
        <end position="310"/>
    </location>
</feature>
<evidence type="ECO:0000256" key="9">
    <source>
        <dbReference type="ARBA" id="ARBA00022664"/>
    </source>
</evidence>
<keyword evidence="18 27" id="KW-0694">RNA-binding</keyword>
<reference evidence="31 32" key="1">
    <citation type="submission" date="2022-11" db="EMBL/GenBank/DDBJ databases">
        <title>Whole genome sequence of Eschrichtius robustus ER-17-0199.</title>
        <authorList>
            <person name="Bruniche-Olsen A."/>
            <person name="Black A.N."/>
            <person name="Fields C.J."/>
            <person name="Walden K."/>
            <person name="Dewoody J.A."/>
        </authorList>
    </citation>
    <scope>NUCLEOTIDE SEQUENCE [LARGE SCALE GENOMIC DNA]</scope>
    <source>
        <strain evidence="31">ER-17-0199</strain>
        <tissue evidence="31">Blubber</tissue>
    </source>
</reference>
<dbReference type="SUPFAM" id="SSF81631">
    <property type="entry name" value="PAP/OAS1 substrate-binding domain"/>
    <property type="match status" value="1"/>
</dbReference>
<dbReference type="GO" id="GO:0006397">
    <property type="term" value="P:mRNA processing"/>
    <property type="evidence" value="ECO:0007669"/>
    <property type="project" value="UniProtKB-KW"/>
</dbReference>
<comment type="similarity">
    <text evidence="5">Belongs to the DNA polymerase type-B-like family.</text>
</comment>
<evidence type="ECO:0000256" key="7">
    <source>
        <dbReference type="ARBA" id="ARBA00012472"/>
    </source>
</evidence>
<evidence type="ECO:0000256" key="15">
    <source>
        <dbReference type="ARBA" id="ARBA00022833"/>
    </source>
</evidence>
<gene>
    <name evidence="31" type="ORF">J1605_002544</name>
</gene>
<proteinExistence type="inferred from homology"/>
<evidence type="ECO:0000256" key="25">
    <source>
        <dbReference type="ARBA" id="ARBA00048830"/>
    </source>
</evidence>
<keyword evidence="19" id="KW-0464">Manganese</keyword>
<dbReference type="InterPro" id="IPR034388">
    <property type="entry name" value="Star-PAP_RRM"/>
</dbReference>
<evidence type="ECO:0000256" key="21">
    <source>
        <dbReference type="ARBA" id="ARBA00030790"/>
    </source>
</evidence>
<evidence type="ECO:0000256" key="23">
    <source>
        <dbReference type="ARBA" id="ARBA00045789"/>
    </source>
</evidence>
<keyword evidence="12" id="KW-0479">Metal-binding</keyword>
<evidence type="ECO:0000256" key="4">
    <source>
        <dbReference type="ARBA" id="ARBA00004604"/>
    </source>
</evidence>
<keyword evidence="17" id="KW-0460">Magnesium</keyword>
<keyword evidence="15" id="KW-0862">Zinc</keyword>
<dbReference type="GO" id="GO:1990817">
    <property type="term" value="F:poly(A) RNA polymerase activity"/>
    <property type="evidence" value="ECO:0007669"/>
    <property type="project" value="UniProtKB-EC"/>
</dbReference>
<keyword evidence="14" id="KW-0863">Zinc-finger</keyword>
<keyword evidence="13" id="KW-0547">Nucleotide-binding</keyword>
<dbReference type="GO" id="GO:0031123">
    <property type="term" value="P:RNA 3'-end processing"/>
    <property type="evidence" value="ECO:0007669"/>
    <property type="project" value="TreeGrafter"/>
</dbReference>
<feature type="transmembrane region" description="Helical" evidence="29">
    <location>
        <begin position="97"/>
        <end position="117"/>
    </location>
</feature>
<comment type="catalytic activity">
    <reaction evidence="26">
        <text>RNA(n) + UTP = RNA(n)-3'-uridine ribonucleotide + diphosphate</text>
        <dbReference type="Rhea" id="RHEA:14785"/>
        <dbReference type="Rhea" id="RHEA-COMP:14527"/>
        <dbReference type="Rhea" id="RHEA-COMP:17348"/>
        <dbReference type="ChEBI" id="CHEBI:33019"/>
        <dbReference type="ChEBI" id="CHEBI:46398"/>
        <dbReference type="ChEBI" id="CHEBI:140395"/>
        <dbReference type="ChEBI" id="CHEBI:173116"/>
        <dbReference type="EC" id="2.7.7.52"/>
    </reaction>
</comment>
<feature type="region of interest" description="Disordered" evidence="28">
    <location>
        <begin position="696"/>
        <end position="749"/>
    </location>
</feature>
<feature type="region of interest" description="Disordered" evidence="28">
    <location>
        <begin position="133"/>
        <end position="165"/>
    </location>
</feature>
<comment type="function">
    <text evidence="23">Poly(A) polymerase that creates the 3'-poly(A) tail of specific pre-mRNAs. Localizes to nuclear speckles together with PIP5K1A and mediates polyadenylation of a select set of mRNAs, such as HMOX1. In addition to polyadenylation, it is also required for the 3'-end cleavage of pre-mRNAs: binds to the 3'UTR of targeted pre-mRNAs and promotes the recruitment and assembly of the CPSF complex on the 3'UTR of pre-mRNAs. In addition to adenylyltransferase activity, also has uridylyltransferase activity. However, the ATP ratio is higher than UTP in cells, suggesting that it functions primarily as a poly(A) polymerase. Acts as a specific terminal uridylyltransferase for U6 snRNA in vitro: responsible for a controlled elongation reaction that results in the restoration of the four 3'-terminal UMP-residues found in newly transcribed U6 snRNA. Not involved in replication-dependent histone mRNA degradation.</text>
</comment>
<comment type="cofactor">
    <cofactor evidence="1">
        <name>Mn(2+)</name>
        <dbReference type="ChEBI" id="CHEBI:29035"/>
    </cofactor>
</comment>
<dbReference type="Pfam" id="PF22600">
    <property type="entry name" value="MTPAP-like_central"/>
    <property type="match status" value="1"/>
</dbReference>
<dbReference type="InterPro" id="IPR036236">
    <property type="entry name" value="Znf_C2H2_sf"/>
</dbReference>
<dbReference type="Gene3D" id="3.30.70.330">
    <property type="match status" value="1"/>
</dbReference>
<evidence type="ECO:0000256" key="6">
    <source>
        <dbReference type="ARBA" id="ARBA00012388"/>
    </source>
</evidence>
<dbReference type="InterPro" id="IPR054708">
    <property type="entry name" value="MTPAP-like_central"/>
</dbReference>
<dbReference type="InterPro" id="IPR002058">
    <property type="entry name" value="PAP_assoc"/>
</dbReference>
<protein>
    <recommendedName>
        <fullName evidence="8">Speckle targeted PIP5K1A-regulated poly(A) polymerase</fullName>
        <ecNumber evidence="6">2.7.7.19</ecNumber>
        <ecNumber evidence="7">2.7.7.52</ecNumber>
    </recommendedName>
    <alternativeName>
        <fullName evidence="21">RNA-binding motif protein 21</fullName>
    </alternativeName>
    <alternativeName>
        <fullName evidence="22">U6 snRNA-specific terminal uridylyltransferase 1</fullName>
    </alternativeName>
</protein>
<keyword evidence="20" id="KW-0539">Nucleus</keyword>
<dbReference type="Pfam" id="PF12874">
    <property type="entry name" value="zf-met"/>
    <property type="match status" value="1"/>
</dbReference>
<evidence type="ECO:0000256" key="1">
    <source>
        <dbReference type="ARBA" id="ARBA00001936"/>
    </source>
</evidence>
<dbReference type="SMART" id="SM00360">
    <property type="entry name" value="RRM"/>
    <property type="match status" value="1"/>
</dbReference>
<dbReference type="GO" id="GO:0005524">
    <property type="term" value="F:ATP binding"/>
    <property type="evidence" value="ECO:0007669"/>
    <property type="project" value="UniProtKB-KW"/>
</dbReference>
<feature type="region of interest" description="Disordered" evidence="28">
    <location>
        <begin position="773"/>
        <end position="794"/>
    </location>
</feature>
<evidence type="ECO:0000256" key="26">
    <source>
        <dbReference type="ARBA" id="ARBA00049105"/>
    </source>
</evidence>
<evidence type="ECO:0000256" key="11">
    <source>
        <dbReference type="ARBA" id="ARBA00022695"/>
    </source>
</evidence>
<dbReference type="InterPro" id="IPR043519">
    <property type="entry name" value="NT_sf"/>
</dbReference>
<dbReference type="GO" id="GO:0003723">
    <property type="term" value="F:RNA binding"/>
    <property type="evidence" value="ECO:0007669"/>
    <property type="project" value="UniProtKB-UniRule"/>
</dbReference>
<dbReference type="PANTHER" id="PTHR12271:SF127">
    <property type="entry name" value="SPECKLE TARGETED PIP5K1A-REGULATED POLY(A) POLYMERASE"/>
    <property type="match status" value="1"/>
</dbReference>
<evidence type="ECO:0000256" key="10">
    <source>
        <dbReference type="ARBA" id="ARBA00022679"/>
    </source>
</evidence>
<feature type="compositionally biased region" description="Low complexity" evidence="28">
    <location>
        <begin position="290"/>
        <end position="303"/>
    </location>
</feature>
<evidence type="ECO:0000256" key="19">
    <source>
        <dbReference type="ARBA" id="ARBA00023211"/>
    </source>
</evidence>
<dbReference type="FunFam" id="1.10.1410.10:FF:000008">
    <property type="entry name" value="speckle targeted PIP5K1A-regulated poly(A) polymerase"/>
    <property type="match status" value="1"/>
</dbReference>
<dbReference type="InterPro" id="IPR000504">
    <property type="entry name" value="RRM_dom"/>
</dbReference>
<keyword evidence="9" id="KW-0507">mRNA processing</keyword>
<evidence type="ECO:0000256" key="16">
    <source>
        <dbReference type="ARBA" id="ARBA00022840"/>
    </source>
</evidence>
<feature type="compositionally biased region" description="Basic and acidic residues" evidence="28">
    <location>
        <begin position="653"/>
        <end position="663"/>
    </location>
</feature>
<dbReference type="PANTHER" id="PTHR12271">
    <property type="entry name" value="POLY A POLYMERASE CID PAP -RELATED"/>
    <property type="match status" value="1"/>
</dbReference>
<accession>A0AB34HSF1</accession>
<dbReference type="Proteomes" id="UP001159641">
    <property type="component" value="Unassembled WGS sequence"/>
</dbReference>
<dbReference type="SUPFAM" id="SSF57667">
    <property type="entry name" value="beta-beta-alpha zinc fingers"/>
    <property type="match status" value="1"/>
</dbReference>
<dbReference type="Pfam" id="PF03828">
    <property type="entry name" value="PAP_assoc"/>
    <property type="match status" value="1"/>
</dbReference>
<dbReference type="EC" id="2.7.7.19" evidence="6"/>
<evidence type="ECO:0000256" key="3">
    <source>
        <dbReference type="ARBA" id="ARBA00004324"/>
    </source>
</evidence>
<dbReference type="CDD" id="cd12279">
    <property type="entry name" value="RRM_TUT1"/>
    <property type="match status" value="1"/>
</dbReference>